<reference evidence="2" key="2">
    <citation type="journal article" date="2023" name="IMA Fungus">
        <title>Comparative genomic study of the Penicillium genus elucidates a diverse pangenome and 15 lateral gene transfer events.</title>
        <authorList>
            <person name="Petersen C."/>
            <person name="Sorensen T."/>
            <person name="Nielsen M.R."/>
            <person name="Sondergaard T.E."/>
            <person name="Sorensen J.L."/>
            <person name="Fitzpatrick D.A."/>
            <person name="Frisvad J.C."/>
            <person name="Nielsen K.L."/>
        </authorList>
    </citation>
    <scope>NUCLEOTIDE SEQUENCE</scope>
    <source>
        <strain evidence="2">IBT 17660</strain>
    </source>
</reference>
<proteinExistence type="predicted"/>
<keyword evidence="3" id="KW-1185">Reference proteome</keyword>
<evidence type="ECO:0000256" key="1">
    <source>
        <dbReference type="SAM" id="MobiDB-lite"/>
    </source>
</evidence>
<evidence type="ECO:0000313" key="3">
    <source>
        <dbReference type="Proteomes" id="UP001147760"/>
    </source>
</evidence>
<comment type="caution">
    <text evidence="2">The sequence shown here is derived from an EMBL/GenBank/DDBJ whole genome shotgun (WGS) entry which is preliminary data.</text>
</comment>
<evidence type="ECO:0000313" key="2">
    <source>
        <dbReference type="EMBL" id="KAJ5478710.1"/>
    </source>
</evidence>
<protein>
    <submittedName>
        <fullName evidence="2">Uncharacterized protein</fullName>
    </submittedName>
</protein>
<dbReference type="EMBL" id="JAPWDO010000003">
    <property type="protein sequence ID" value="KAJ5478710.1"/>
    <property type="molecule type" value="Genomic_DNA"/>
</dbReference>
<dbReference type="Proteomes" id="UP001147760">
    <property type="component" value="Unassembled WGS sequence"/>
</dbReference>
<gene>
    <name evidence="2" type="ORF">N7530_004219</name>
</gene>
<reference evidence="2" key="1">
    <citation type="submission" date="2022-12" db="EMBL/GenBank/DDBJ databases">
        <authorList>
            <person name="Petersen C."/>
        </authorList>
    </citation>
    <scope>NUCLEOTIDE SEQUENCE</scope>
    <source>
        <strain evidence="2">IBT 17660</strain>
    </source>
</reference>
<sequence>MVPWDENGQGQFSKGSERRSMTLEGSIWRKSRYRAQLEYNRASAKTSEAVIPASHSSVIPPFPTSARPLPVCYSVQNGLDSQDTISP</sequence>
<organism evidence="2 3">
    <name type="scientific">Penicillium desertorum</name>
    <dbReference type="NCBI Taxonomy" id="1303715"/>
    <lineage>
        <taxon>Eukaryota</taxon>
        <taxon>Fungi</taxon>
        <taxon>Dikarya</taxon>
        <taxon>Ascomycota</taxon>
        <taxon>Pezizomycotina</taxon>
        <taxon>Eurotiomycetes</taxon>
        <taxon>Eurotiomycetidae</taxon>
        <taxon>Eurotiales</taxon>
        <taxon>Aspergillaceae</taxon>
        <taxon>Penicillium</taxon>
    </lineage>
</organism>
<name>A0A9W9WXW1_9EURO</name>
<accession>A0A9W9WXW1</accession>
<dbReference type="AlphaFoldDB" id="A0A9W9WXW1"/>
<feature type="region of interest" description="Disordered" evidence="1">
    <location>
        <begin position="1"/>
        <end position="25"/>
    </location>
</feature>